<dbReference type="Pfam" id="PF19909">
    <property type="entry name" value="DUF6382"/>
    <property type="match status" value="1"/>
</dbReference>
<evidence type="ECO:0000313" key="3">
    <source>
        <dbReference type="Proteomes" id="UP000225889"/>
    </source>
</evidence>
<organism evidence="2 3">
    <name type="scientific">Pseudobutyrivibrio ruminis</name>
    <dbReference type="NCBI Taxonomy" id="46206"/>
    <lineage>
        <taxon>Bacteria</taxon>
        <taxon>Bacillati</taxon>
        <taxon>Bacillota</taxon>
        <taxon>Clostridia</taxon>
        <taxon>Lachnospirales</taxon>
        <taxon>Lachnospiraceae</taxon>
        <taxon>Pseudobutyrivibrio</taxon>
    </lineage>
</organism>
<reference evidence="2 3" key="1">
    <citation type="submission" date="2017-10" db="EMBL/GenBank/DDBJ databases">
        <title>Resolving the taxonomy of Roseburia spp., Eubacterium rectale and Agathobacter spp. through phylogenomic analysis.</title>
        <authorList>
            <person name="Sheridan P.O."/>
            <person name="Walker A.W."/>
            <person name="Duncan S.H."/>
            <person name="Scott K.P."/>
            <person name="Toole P.W.O."/>
            <person name="Luis P."/>
            <person name="Flint H.J."/>
        </authorList>
    </citation>
    <scope>NUCLEOTIDE SEQUENCE [LARGE SCALE GENOMIC DNA]</scope>
    <source>
        <strain evidence="2 3">JK626</strain>
    </source>
</reference>
<protein>
    <recommendedName>
        <fullName evidence="1">FHA domain-containing protein</fullName>
    </recommendedName>
</protein>
<accession>A0A2G3DZZ3</accession>
<dbReference type="CDD" id="cd00060">
    <property type="entry name" value="FHA"/>
    <property type="match status" value="1"/>
</dbReference>
<name>A0A2G3DZZ3_9FIRM</name>
<dbReference type="SMART" id="SM00240">
    <property type="entry name" value="FHA"/>
    <property type="match status" value="1"/>
</dbReference>
<gene>
    <name evidence="2" type="ORF">CSX01_00380</name>
</gene>
<dbReference type="InterPro" id="IPR045962">
    <property type="entry name" value="DUF6382"/>
</dbReference>
<dbReference type="EMBL" id="PDYF01000002">
    <property type="protein sequence ID" value="PHU36564.1"/>
    <property type="molecule type" value="Genomic_DNA"/>
</dbReference>
<evidence type="ECO:0000313" key="2">
    <source>
        <dbReference type="EMBL" id="PHU36564.1"/>
    </source>
</evidence>
<dbReference type="Proteomes" id="UP000225889">
    <property type="component" value="Unassembled WGS sequence"/>
</dbReference>
<dbReference type="InterPro" id="IPR008984">
    <property type="entry name" value="SMAD_FHA_dom_sf"/>
</dbReference>
<dbReference type="PROSITE" id="PS50006">
    <property type="entry name" value="FHA_DOMAIN"/>
    <property type="match status" value="1"/>
</dbReference>
<dbReference type="SUPFAM" id="SSF49879">
    <property type="entry name" value="SMAD/FHA domain"/>
    <property type="match status" value="1"/>
</dbReference>
<dbReference type="RefSeq" id="WP_099391030.1">
    <property type="nucleotide sequence ID" value="NZ_PDYF01000002.1"/>
</dbReference>
<feature type="domain" description="FHA" evidence="1">
    <location>
        <begin position="307"/>
        <end position="356"/>
    </location>
</feature>
<evidence type="ECO:0000259" key="1">
    <source>
        <dbReference type="PROSITE" id="PS50006"/>
    </source>
</evidence>
<dbReference type="Gene3D" id="2.60.200.20">
    <property type="match status" value="1"/>
</dbReference>
<dbReference type="Pfam" id="PF00498">
    <property type="entry name" value="FHA"/>
    <property type="match status" value="1"/>
</dbReference>
<dbReference type="AlphaFoldDB" id="A0A2G3DZZ3"/>
<dbReference type="InterPro" id="IPR000253">
    <property type="entry name" value="FHA_dom"/>
</dbReference>
<proteinExistence type="predicted"/>
<reference evidence="2 3" key="2">
    <citation type="submission" date="2017-10" db="EMBL/GenBank/DDBJ databases">
        <authorList>
            <person name="Banno H."/>
            <person name="Chua N.-H."/>
        </authorList>
    </citation>
    <scope>NUCLEOTIDE SEQUENCE [LARGE SCALE GENOMIC DNA]</scope>
    <source>
        <strain evidence="2 3">JK626</strain>
    </source>
</reference>
<comment type="caution">
    <text evidence="2">The sequence shown here is derived from an EMBL/GenBank/DDBJ whole genome shotgun (WGS) entry which is preliminary data.</text>
</comment>
<sequence>MEIKYIRKHNDSFMTIIDEANAVEYETKMIDSNDISILLEYSILEIDGTTQYNYNISRKENLQDYLETRDYSLEAIEKIVLSLQIGLSELEKYLIDESHIFLEKDTIFLEKTNAGERLSLCYYPKDNGTIQQQFRVLMEHIVSNLQGGDRKKAEHIYAIYDICLKEDYTLEEVLDYLQSNSEEQPEIVVNKIEFDDGFDEDLEDNKIEDYFEDSSESLYDYYEKKKKKTLGGRLLSLNVFDGIKGLLEKKGESSISKSLKFEDFIIEPDTEIEEKTVLLKDSKPAGKLVYDGRDGAEDDYIITKDIFRIGSSKTNDAILNSKAVSSSHAKIYRENGEYFLEDMNSLNGSYIQGGILNYKEKVKLKTMDVIRFADVSFVFM</sequence>